<keyword evidence="1 2" id="KW-0732">Signal</keyword>
<organism evidence="4 5">
    <name type="scientific">Luteolibacter algae</name>
    <dbReference type="NCBI Taxonomy" id="454151"/>
    <lineage>
        <taxon>Bacteria</taxon>
        <taxon>Pseudomonadati</taxon>
        <taxon>Verrucomicrobiota</taxon>
        <taxon>Verrucomicrobiia</taxon>
        <taxon>Verrucomicrobiales</taxon>
        <taxon>Verrucomicrobiaceae</taxon>
        <taxon>Luteolibacter</taxon>
    </lineage>
</organism>
<proteinExistence type="predicted"/>
<dbReference type="InterPro" id="IPR036249">
    <property type="entry name" value="Thioredoxin-like_sf"/>
</dbReference>
<evidence type="ECO:0000313" key="5">
    <source>
        <dbReference type="Proteomes" id="UP001597375"/>
    </source>
</evidence>
<evidence type="ECO:0000313" key="4">
    <source>
        <dbReference type="EMBL" id="MFD2257313.1"/>
    </source>
</evidence>
<dbReference type="SUPFAM" id="SSF52833">
    <property type="entry name" value="Thioredoxin-like"/>
    <property type="match status" value="1"/>
</dbReference>
<evidence type="ECO:0000256" key="2">
    <source>
        <dbReference type="SAM" id="SignalP"/>
    </source>
</evidence>
<dbReference type="InterPro" id="IPR051099">
    <property type="entry name" value="AGR/TXD"/>
</dbReference>
<dbReference type="PANTHER" id="PTHR15337">
    <property type="entry name" value="ANTERIOR GRADIENT PROTEIN-RELATED"/>
    <property type="match status" value="1"/>
</dbReference>
<dbReference type="Pfam" id="PF13899">
    <property type="entry name" value="Thioredoxin_7"/>
    <property type="match status" value="1"/>
</dbReference>
<dbReference type="EMBL" id="JBHUIT010000026">
    <property type="protein sequence ID" value="MFD2257313.1"/>
    <property type="molecule type" value="Genomic_DNA"/>
</dbReference>
<keyword evidence="5" id="KW-1185">Reference proteome</keyword>
<feature type="domain" description="Thioredoxin" evidence="3">
    <location>
        <begin position="12"/>
        <end position="149"/>
    </location>
</feature>
<accession>A0ABW5DA44</accession>
<feature type="chain" id="PRO_5046637019" evidence="2">
    <location>
        <begin position="26"/>
        <end position="154"/>
    </location>
</feature>
<gene>
    <name evidence="4" type="ORF">ACFSSA_11560</name>
</gene>
<name>A0ABW5DA44_9BACT</name>
<sequence length="154" mass="17327">MMMKAITHLAAVSFGAAALVSSAFAKAPEGWETNVDEAIALAKKENKAVMLEFTGSDWCPPCIMMNKQVFSKKEFVKPASEKFVLVHLDFPNGDPELKEKNQPYAEKYRIEGFPTVILLDSEGKEFDRFFASQYPDVDKFLGHLDESLEKKDLD</sequence>
<dbReference type="Gene3D" id="3.40.30.10">
    <property type="entry name" value="Glutaredoxin"/>
    <property type="match status" value="1"/>
</dbReference>
<evidence type="ECO:0000259" key="3">
    <source>
        <dbReference type="PROSITE" id="PS51352"/>
    </source>
</evidence>
<protein>
    <submittedName>
        <fullName evidence="4">Thioredoxin family protein</fullName>
    </submittedName>
</protein>
<dbReference type="Proteomes" id="UP001597375">
    <property type="component" value="Unassembled WGS sequence"/>
</dbReference>
<dbReference type="PANTHER" id="PTHR15337:SF11">
    <property type="entry name" value="THIOREDOXIN DOMAIN-CONTAINING PROTEIN"/>
    <property type="match status" value="1"/>
</dbReference>
<dbReference type="PROSITE" id="PS51352">
    <property type="entry name" value="THIOREDOXIN_2"/>
    <property type="match status" value="1"/>
</dbReference>
<comment type="caution">
    <text evidence="4">The sequence shown here is derived from an EMBL/GenBank/DDBJ whole genome shotgun (WGS) entry which is preliminary data.</text>
</comment>
<dbReference type="InterPro" id="IPR013766">
    <property type="entry name" value="Thioredoxin_domain"/>
</dbReference>
<feature type="signal peptide" evidence="2">
    <location>
        <begin position="1"/>
        <end position="25"/>
    </location>
</feature>
<reference evidence="5" key="1">
    <citation type="journal article" date="2019" name="Int. J. Syst. Evol. Microbiol.">
        <title>The Global Catalogue of Microorganisms (GCM) 10K type strain sequencing project: providing services to taxonomists for standard genome sequencing and annotation.</title>
        <authorList>
            <consortium name="The Broad Institute Genomics Platform"/>
            <consortium name="The Broad Institute Genome Sequencing Center for Infectious Disease"/>
            <person name="Wu L."/>
            <person name="Ma J."/>
        </authorList>
    </citation>
    <scope>NUCLEOTIDE SEQUENCE [LARGE SCALE GENOMIC DNA]</scope>
    <source>
        <strain evidence="5">CGMCC 4.7106</strain>
    </source>
</reference>
<evidence type="ECO:0000256" key="1">
    <source>
        <dbReference type="ARBA" id="ARBA00022729"/>
    </source>
</evidence>
<dbReference type="RefSeq" id="WP_386820599.1">
    <property type="nucleotide sequence ID" value="NZ_JBHUIT010000026.1"/>
</dbReference>